<proteinExistence type="predicted"/>
<dbReference type="InterPro" id="IPR051344">
    <property type="entry name" value="Vgb"/>
</dbReference>
<sequence length="528" mass="54649">MTVDDTRPDLAPRWRVLGRTPARPIGGANGLRIGPDGALYNASAFGNQVSRIDPDTGEVTVVSARGSAIVSPDDLAFDSEGVLYVAECMDARVTALRDGVYTVVADDVLGANGITVFEDRIFVGQFIPGGSILEVYRDDRPARLVAADLDGPNGLTIGPDRLLYTALPFAGQVARVSVDGGEVEIVLEGLAAPCSCRTGPDGRIYVGLGGSGEVVAFDPATSVTETVGHGRPGMDNLDLTADGRLFASYYIDGAVYELLPDGRSREIVAPGLMAPYGLAATTAGLCVADGLGAARITADLTLERTDKITDPGFPGYVRGVCASPDRTAMFVTNNLGMVTRHAAGSWTSSETWAEGLGECTGVAARGDGVVVADSGGGRVLELPRPGETVELATGLGRPSDVAVTADGRVYVSDEARGTVELITAGSTPTVFADDLSIPQGIAVDGEGLLVCEVGHRRVVWLPFDGGGRHVVADELPVGEDGTLRPTVNGLPMMIPGPIAPFAGVEVDEDGTVYVAADQEGSVIALRRA</sequence>
<gene>
    <name evidence="1" type="ORF">BJ983_001753</name>
</gene>
<dbReference type="AlphaFoldDB" id="A0A7Y9DUH8"/>
<evidence type="ECO:0000313" key="1">
    <source>
        <dbReference type="EMBL" id="NYD35651.1"/>
    </source>
</evidence>
<dbReference type="SUPFAM" id="SSF63825">
    <property type="entry name" value="YWTD domain"/>
    <property type="match status" value="1"/>
</dbReference>
<keyword evidence="1" id="KW-0238">DNA-binding</keyword>
<name>A0A7Y9DUH8_9PSEU</name>
<dbReference type="InterPro" id="IPR011042">
    <property type="entry name" value="6-blade_b-propeller_TolB-like"/>
</dbReference>
<dbReference type="EMBL" id="JACCBN010000001">
    <property type="protein sequence ID" value="NYD35651.1"/>
    <property type="molecule type" value="Genomic_DNA"/>
</dbReference>
<evidence type="ECO:0000313" key="2">
    <source>
        <dbReference type="Proteomes" id="UP000535890"/>
    </source>
</evidence>
<accession>A0A7Y9DUH8</accession>
<keyword evidence="2" id="KW-1185">Reference proteome</keyword>
<dbReference type="RefSeq" id="WP_179793456.1">
    <property type="nucleotide sequence ID" value="NZ_BAABHP010000017.1"/>
</dbReference>
<organism evidence="1 2">
    <name type="scientific">Actinomycetospora corticicola</name>
    <dbReference type="NCBI Taxonomy" id="663602"/>
    <lineage>
        <taxon>Bacteria</taxon>
        <taxon>Bacillati</taxon>
        <taxon>Actinomycetota</taxon>
        <taxon>Actinomycetes</taxon>
        <taxon>Pseudonocardiales</taxon>
        <taxon>Pseudonocardiaceae</taxon>
        <taxon>Actinomycetospora</taxon>
    </lineage>
</organism>
<reference evidence="1 2" key="1">
    <citation type="submission" date="2020-07" db="EMBL/GenBank/DDBJ databases">
        <title>Sequencing the genomes of 1000 actinobacteria strains.</title>
        <authorList>
            <person name="Klenk H.-P."/>
        </authorList>
    </citation>
    <scope>NUCLEOTIDE SEQUENCE [LARGE SCALE GENOMIC DNA]</scope>
    <source>
        <strain evidence="1 2">DSM 45772</strain>
    </source>
</reference>
<dbReference type="SUPFAM" id="SSF63829">
    <property type="entry name" value="Calcium-dependent phosphotriesterase"/>
    <property type="match status" value="2"/>
</dbReference>
<dbReference type="PANTHER" id="PTHR40274:SF4">
    <property type="entry name" value="BLL1406 PROTEIN"/>
    <property type="match status" value="1"/>
</dbReference>
<protein>
    <submittedName>
        <fullName evidence="1">DNA-binding beta-propeller fold protein YncE</fullName>
    </submittedName>
</protein>
<dbReference type="GO" id="GO:0003677">
    <property type="term" value="F:DNA binding"/>
    <property type="evidence" value="ECO:0007669"/>
    <property type="project" value="UniProtKB-KW"/>
</dbReference>
<dbReference type="PANTHER" id="PTHR40274">
    <property type="entry name" value="VIRGINIAMYCIN B LYASE"/>
    <property type="match status" value="1"/>
</dbReference>
<dbReference type="Gene3D" id="2.120.10.30">
    <property type="entry name" value="TolB, C-terminal domain"/>
    <property type="match status" value="3"/>
</dbReference>
<comment type="caution">
    <text evidence="1">The sequence shown here is derived from an EMBL/GenBank/DDBJ whole genome shotgun (WGS) entry which is preliminary data.</text>
</comment>
<dbReference type="Proteomes" id="UP000535890">
    <property type="component" value="Unassembled WGS sequence"/>
</dbReference>